<keyword evidence="2" id="KW-0489">Methyltransferase</keyword>
<dbReference type="GO" id="GO:0010420">
    <property type="term" value="F:polyprenyldihydroxybenzoate methyltransferase activity"/>
    <property type="evidence" value="ECO:0007669"/>
    <property type="project" value="TreeGrafter"/>
</dbReference>
<dbReference type="CDD" id="cd02440">
    <property type="entry name" value="AdoMet_MTases"/>
    <property type="match status" value="1"/>
</dbReference>
<reference evidence="2 3" key="1">
    <citation type="submission" date="2019-12" db="EMBL/GenBank/DDBJ databases">
        <authorList>
            <person name="Li C."/>
            <person name="Zhao J."/>
        </authorList>
    </citation>
    <scope>NUCLEOTIDE SEQUENCE [LARGE SCALE GENOMIC DNA]</scope>
    <source>
        <strain evidence="2 3">NEAU-DD11</strain>
    </source>
</reference>
<evidence type="ECO:0000313" key="2">
    <source>
        <dbReference type="EMBL" id="MVW60211.1"/>
    </source>
</evidence>
<evidence type="ECO:0000259" key="1">
    <source>
        <dbReference type="Pfam" id="PF13649"/>
    </source>
</evidence>
<dbReference type="Proteomes" id="UP000443353">
    <property type="component" value="Unassembled WGS sequence"/>
</dbReference>
<gene>
    <name evidence="2" type="ORF">GPY61_09720</name>
</gene>
<feature type="domain" description="Methyltransferase" evidence="1">
    <location>
        <begin position="48"/>
        <end position="134"/>
    </location>
</feature>
<accession>A0A7X3K7R6</accession>
<keyword evidence="2" id="KW-0808">Transferase</keyword>
<sequence>MNRQNDPVARYYASSTQAADAALSRAERANDLSQVRDRIAQLVRGQTVLELACGTGYWTEVIAANADKVLATDILDEMIARAATRRFPEGKVAFRKVDGLDLPEDLGTFSCVFIGFWWSHLKRDEQDALLAQLRVRLGHDVALILLDDAYVEGSSTTIARTDAQGNTYEIVAAPDGERFELPKNYPADSALRKRLGGEVREIRIERLTYYWMLTCRLK</sequence>
<dbReference type="InterPro" id="IPR041698">
    <property type="entry name" value="Methyltransf_25"/>
</dbReference>
<keyword evidence="3" id="KW-1185">Reference proteome</keyword>
<protein>
    <submittedName>
        <fullName evidence="2">Methyltransferase domain-containing protein</fullName>
    </submittedName>
</protein>
<dbReference type="RefSeq" id="WP_160408396.1">
    <property type="nucleotide sequence ID" value="NZ_WSES01000003.1"/>
</dbReference>
<evidence type="ECO:0000313" key="3">
    <source>
        <dbReference type="Proteomes" id="UP000443353"/>
    </source>
</evidence>
<dbReference type="PANTHER" id="PTHR43464">
    <property type="entry name" value="METHYLTRANSFERASE"/>
    <property type="match status" value="1"/>
</dbReference>
<dbReference type="PANTHER" id="PTHR43464:SF23">
    <property type="entry name" value="JUVENILE HORMONE ACID O-METHYLTRANSFERASE"/>
    <property type="match status" value="1"/>
</dbReference>
<dbReference type="EMBL" id="WSES01000003">
    <property type="protein sequence ID" value="MVW60211.1"/>
    <property type="molecule type" value="Genomic_DNA"/>
</dbReference>
<dbReference type="SUPFAM" id="SSF53335">
    <property type="entry name" value="S-adenosyl-L-methionine-dependent methyltransferases"/>
    <property type="match status" value="1"/>
</dbReference>
<name>A0A7X3K7R6_9BURK</name>
<dbReference type="Pfam" id="PF13649">
    <property type="entry name" value="Methyltransf_25"/>
    <property type="match status" value="1"/>
</dbReference>
<dbReference type="Gene3D" id="3.40.50.150">
    <property type="entry name" value="Vaccinia Virus protein VP39"/>
    <property type="match status" value="1"/>
</dbReference>
<dbReference type="AlphaFoldDB" id="A0A7X3K7R6"/>
<comment type="caution">
    <text evidence="2">The sequence shown here is derived from an EMBL/GenBank/DDBJ whole genome shotgun (WGS) entry which is preliminary data.</text>
</comment>
<dbReference type="InterPro" id="IPR029063">
    <property type="entry name" value="SAM-dependent_MTases_sf"/>
</dbReference>
<organism evidence="2 3">
    <name type="scientific">Massilia cellulosiltytica</name>
    <dbReference type="NCBI Taxonomy" id="2683234"/>
    <lineage>
        <taxon>Bacteria</taxon>
        <taxon>Pseudomonadati</taxon>
        <taxon>Pseudomonadota</taxon>
        <taxon>Betaproteobacteria</taxon>
        <taxon>Burkholderiales</taxon>
        <taxon>Oxalobacteraceae</taxon>
        <taxon>Telluria group</taxon>
        <taxon>Massilia</taxon>
    </lineage>
</organism>
<proteinExistence type="predicted"/>
<dbReference type="GO" id="GO:0032259">
    <property type="term" value="P:methylation"/>
    <property type="evidence" value="ECO:0007669"/>
    <property type="project" value="UniProtKB-KW"/>
</dbReference>